<evidence type="ECO:0000256" key="1">
    <source>
        <dbReference type="SAM" id="Phobius"/>
    </source>
</evidence>
<feature type="transmembrane region" description="Helical" evidence="1">
    <location>
        <begin position="30"/>
        <end position="49"/>
    </location>
</feature>
<dbReference type="AlphaFoldDB" id="A0A645ADX9"/>
<dbReference type="PANTHER" id="PTHR18640">
    <property type="entry name" value="SOLUTE CARRIER FAMILY 10 MEMBER 7"/>
    <property type="match status" value="1"/>
</dbReference>
<feature type="transmembrane region" description="Helical" evidence="1">
    <location>
        <begin position="221"/>
        <end position="243"/>
    </location>
</feature>
<feature type="transmembrane region" description="Helical" evidence="1">
    <location>
        <begin position="158"/>
        <end position="177"/>
    </location>
</feature>
<dbReference type="InterPro" id="IPR016833">
    <property type="entry name" value="Put_Na-Bile_cotransptr"/>
</dbReference>
<feature type="transmembrane region" description="Helical" evidence="1">
    <location>
        <begin position="121"/>
        <end position="146"/>
    </location>
</feature>
<dbReference type="Gene3D" id="1.20.1530.20">
    <property type="match status" value="1"/>
</dbReference>
<feature type="transmembrane region" description="Helical" evidence="1">
    <location>
        <begin position="255"/>
        <end position="275"/>
    </location>
</feature>
<dbReference type="Pfam" id="PF13593">
    <property type="entry name" value="SBF_like"/>
    <property type="match status" value="1"/>
</dbReference>
<sequence length="308" mass="33236">MFKKLFLPVGMCLTVMLAIATPTPGLWLKDAIGTQSMIMAIFLISGMQADFRELQFGRRFFGGLLLGGFFSLVVLAFMGWGILFATPLDPMLLAGLLVMLAAPPTLSSGIVMTVQSLGNMMLAVAITVLFNLGAILTLPAVLSFLLSEAAADGVDAWQMFRSLIVLVLIPLFIGYTARRYLLRRKWHRILDYIPLLATLGLIGVFFSAARTTILELPLGMIGLVLLLCGIFHLAAMAGLWGIGRLVRMDAGECKAMIFCGASKSAAMALAMVAIADLGTTAAVVPCLLFYALQMLMDSLLSNSARRFR</sequence>
<keyword evidence="1" id="KW-1133">Transmembrane helix</keyword>
<reference evidence="2" key="1">
    <citation type="submission" date="2019-08" db="EMBL/GenBank/DDBJ databases">
        <authorList>
            <person name="Kucharzyk K."/>
            <person name="Murdoch R.W."/>
            <person name="Higgins S."/>
            <person name="Loffler F."/>
        </authorList>
    </citation>
    <scope>NUCLEOTIDE SEQUENCE</scope>
</reference>
<feature type="transmembrane region" description="Helical" evidence="1">
    <location>
        <begin position="189"/>
        <end position="209"/>
    </location>
</feature>
<evidence type="ECO:0008006" key="3">
    <source>
        <dbReference type="Google" id="ProtNLM"/>
    </source>
</evidence>
<name>A0A645ADX9_9ZZZZ</name>
<keyword evidence="1" id="KW-0472">Membrane</keyword>
<comment type="caution">
    <text evidence="2">The sequence shown here is derived from an EMBL/GenBank/DDBJ whole genome shotgun (WGS) entry which is preliminary data.</text>
</comment>
<organism evidence="2">
    <name type="scientific">bioreactor metagenome</name>
    <dbReference type="NCBI Taxonomy" id="1076179"/>
    <lineage>
        <taxon>unclassified sequences</taxon>
        <taxon>metagenomes</taxon>
        <taxon>ecological metagenomes</taxon>
    </lineage>
</organism>
<protein>
    <recommendedName>
        <fullName evidence="3">Bile acid:sodium symporter</fullName>
    </recommendedName>
</protein>
<feature type="transmembrane region" description="Helical" evidence="1">
    <location>
        <begin position="91"/>
        <end position="114"/>
    </location>
</feature>
<feature type="transmembrane region" description="Helical" evidence="1">
    <location>
        <begin position="61"/>
        <end position="85"/>
    </location>
</feature>
<dbReference type="EMBL" id="VSSQ01013402">
    <property type="protein sequence ID" value="MPM51412.1"/>
    <property type="molecule type" value="Genomic_DNA"/>
</dbReference>
<feature type="transmembrane region" description="Helical" evidence="1">
    <location>
        <begin position="281"/>
        <end position="300"/>
    </location>
</feature>
<keyword evidence="1" id="KW-0812">Transmembrane</keyword>
<evidence type="ECO:0000313" key="2">
    <source>
        <dbReference type="EMBL" id="MPM51412.1"/>
    </source>
</evidence>
<dbReference type="PANTHER" id="PTHR18640:SF10">
    <property type="entry name" value="SODIUM_METABOLITE COTRANSPORTER BASS4, CHLOROPLASTIC-RELATED"/>
    <property type="match status" value="1"/>
</dbReference>
<proteinExistence type="predicted"/>
<gene>
    <name evidence="2" type="ORF">SDC9_98160</name>
</gene>
<dbReference type="InterPro" id="IPR038770">
    <property type="entry name" value="Na+/solute_symporter_sf"/>
</dbReference>
<accession>A0A645ADX9</accession>